<comment type="caution">
    <text evidence="1">The sequence shown here is derived from an EMBL/GenBank/DDBJ whole genome shotgun (WGS) entry which is preliminary data.</text>
</comment>
<dbReference type="AlphaFoldDB" id="A0A077LZ07"/>
<accession>A0A077LZ07</accession>
<dbReference type="RefSeq" id="WP_048554149.1">
    <property type="nucleotide sequence ID" value="NZ_HF570958.1"/>
</dbReference>
<dbReference type="EMBL" id="CAJB01000084">
    <property type="protein sequence ID" value="CCH77230.1"/>
    <property type="molecule type" value="Genomic_DNA"/>
</dbReference>
<evidence type="ECO:0000313" key="1">
    <source>
        <dbReference type="EMBL" id="CCH77230.1"/>
    </source>
</evidence>
<name>A0A077LZ07_9MICO</name>
<protein>
    <submittedName>
        <fullName evidence="1">Uncharacterized protein</fullName>
    </submittedName>
</protein>
<evidence type="ECO:0000313" key="2">
    <source>
        <dbReference type="Proteomes" id="UP000035721"/>
    </source>
</evidence>
<dbReference type="Proteomes" id="UP000035721">
    <property type="component" value="Unassembled WGS sequence"/>
</dbReference>
<organism evidence="1 2">
    <name type="scientific">Nostocoides japonicum T1-X7</name>
    <dbReference type="NCBI Taxonomy" id="1194083"/>
    <lineage>
        <taxon>Bacteria</taxon>
        <taxon>Bacillati</taxon>
        <taxon>Actinomycetota</taxon>
        <taxon>Actinomycetes</taxon>
        <taxon>Micrococcales</taxon>
        <taxon>Intrasporangiaceae</taxon>
        <taxon>Nostocoides</taxon>
    </lineage>
</organism>
<dbReference type="OrthoDB" id="3359627at2"/>
<reference evidence="1 2" key="1">
    <citation type="journal article" date="2013" name="ISME J.">
        <title>A metabolic model for members of the genus Tetrasphaera involved in enhanced biological phosphorus removal.</title>
        <authorList>
            <person name="Kristiansen R."/>
            <person name="Nguyen H.T.T."/>
            <person name="Saunders A.M."/>
            <person name="Nielsen J.L."/>
            <person name="Wimmer R."/>
            <person name="Le V.Q."/>
            <person name="McIlroy S.J."/>
            <person name="Petrovski S."/>
            <person name="Seviour R.J."/>
            <person name="Calteau A."/>
            <person name="Nielsen K.L."/>
            <person name="Nielsen P.H."/>
        </authorList>
    </citation>
    <scope>NUCLEOTIDE SEQUENCE [LARGE SCALE GENOMIC DNA]</scope>
    <source>
        <strain evidence="1 2">T1-X7</strain>
    </source>
</reference>
<proteinExistence type="predicted"/>
<keyword evidence="2" id="KW-1185">Reference proteome</keyword>
<gene>
    <name evidence="1" type="ORF">BN12_1740008</name>
</gene>
<dbReference type="STRING" id="1194083.BN12_1740008"/>
<sequence>MGTGWSIGGTPSLFQGSPLTLTASLDPSKACQGQPGWVFGQPARELAPLPYSGNSDAWALANGGVPASGSYLAVDVQSSPGQAVIVDGVGVTVVHRSTPTGRVWAQLGGGCGGLVPSFFSADLDAGGDVRAVAGQDANGRTVVPVPFPHTLDDTDRSEQWRIELVTKGCDCSVVPYLDYTADGRTGRIEITNRGGPWRVTPTKGTTPVARDAQDGVWTAYGKAP</sequence>